<dbReference type="WBParaSite" id="MhA1_Contig100.frz3.gene20">
    <property type="protein sequence ID" value="MhA1_Contig100.frz3.gene20"/>
    <property type="gene ID" value="MhA1_Contig100.frz3.gene20"/>
</dbReference>
<dbReference type="InterPro" id="IPR038765">
    <property type="entry name" value="Papain-like_cys_pep_sf"/>
</dbReference>
<keyword evidence="1" id="KW-1185">Reference proteome</keyword>
<reference evidence="2" key="1">
    <citation type="submission" date="2016-11" db="UniProtKB">
        <authorList>
            <consortium name="WormBaseParasite"/>
        </authorList>
    </citation>
    <scope>IDENTIFICATION</scope>
</reference>
<dbReference type="SUPFAM" id="SSF54001">
    <property type="entry name" value="Cysteine proteinases"/>
    <property type="match status" value="1"/>
</dbReference>
<protein>
    <submittedName>
        <fullName evidence="2">Uncharacterized protein</fullName>
    </submittedName>
</protein>
<dbReference type="Gene3D" id="3.90.70.10">
    <property type="entry name" value="Cysteine proteinases"/>
    <property type="match status" value="1"/>
</dbReference>
<accession>A0A1I8AX15</accession>
<organism evidence="1 2">
    <name type="scientific">Meloidogyne hapla</name>
    <name type="common">Root-knot nematode worm</name>
    <dbReference type="NCBI Taxonomy" id="6305"/>
    <lineage>
        <taxon>Eukaryota</taxon>
        <taxon>Metazoa</taxon>
        <taxon>Ecdysozoa</taxon>
        <taxon>Nematoda</taxon>
        <taxon>Chromadorea</taxon>
        <taxon>Rhabditida</taxon>
        <taxon>Tylenchina</taxon>
        <taxon>Tylenchomorpha</taxon>
        <taxon>Tylenchoidea</taxon>
        <taxon>Meloidogynidae</taxon>
        <taxon>Meloidogyninae</taxon>
        <taxon>Meloidogyne</taxon>
    </lineage>
</organism>
<dbReference type="AlphaFoldDB" id="A0A1I8AX15"/>
<evidence type="ECO:0000313" key="1">
    <source>
        <dbReference type="Proteomes" id="UP000095281"/>
    </source>
</evidence>
<sequence>MVEDLGRSTECVMPLLNNSLIGMKNGINRCFAIAPLQALLHTEKFKDSFLNKDQLARKINRNEGKKGALAGCISGLFNYYWLGNEQTYDTDKIMVRGKFCNA</sequence>
<evidence type="ECO:0000313" key="2">
    <source>
        <dbReference type="WBParaSite" id="MhA1_Contig100.frz3.gene20"/>
    </source>
</evidence>
<name>A0A1I8AX15_MELHA</name>
<proteinExistence type="predicted"/>
<dbReference type="Proteomes" id="UP000095281">
    <property type="component" value="Unplaced"/>
</dbReference>